<dbReference type="GO" id="GO:0046872">
    <property type="term" value="F:metal ion binding"/>
    <property type="evidence" value="ECO:0007669"/>
    <property type="project" value="UniProtKB-KW"/>
</dbReference>
<dbReference type="Proteomes" id="UP000253517">
    <property type="component" value="Unassembled WGS sequence"/>
</dbReference>
<dbReference type="InterPro" id="IPR018228">
    <property type="entry name" value="DNase_TatD-rel_CS"/>
</dbReference>
<feature type="binding site" evidence="4">
    <location>
        <position position="131"/>
    </location>
    <ligand>
        <name>a divalent metal cation</name>
        <dbReference type="ChEBI" id="CHEBI:60240"/>
        <label>2</label>
    </ligand>
</feature>
<evidence type="ECO:0000313" key="5">
    <source>
        <dbReference type="EMBL" id="RCX03164.1"/>
    </source>
</evidence>
<keyword evidence="3" id="KW-0378">Hydrolase</keyword>
<feature type="binding site" evidence="4">
    <location>
        <position position="7"/>
    </location>
    <ligand>
        <name>a divalent metal cation</name>
        <dbReference type="ChEBI" id="CHEBI:60240"/>
        <label>1</label>
    </ligand>
</feature>
<accession>A0A369A6V4</accession>
<dbReference type="InterPro" id="IPR032466">
    <property type="entry name" value="Metal_Hydrolase"/>
</dbReference>
<dbReference type="AlphaFoldDB" id="A0A369A6V4"/>
<gene>
    <name evidence="5" type="ORF">DES35_10343</name>
</gene>
<name>A0A369A6V4_9FLAO</name>
<dbReference type="Pfam" id="PF01026">
    <property type="entry name" value="TatD_DNase"/>
    <property type="match status" value="1"/>
</dbReference>
<dbReference type="GO" id="GO:0016788">
    <property type="term" value="F:hydrolase activity, acting on ester bonds"/>
    <property type="evidence" value="ECO:0007669"/>
    <property type="project" value="InterPro"/>
</dbReference>
<dbReference type="PANTHER" id="PTHR46124:SF4">
    <property type="entry name" value="HYDROLASE TATD"/>
    <property type="match status" value="1"/>
</dbReference>
<dbReference type="CDD" id="cd01310">
    <property type="entry name" value="TatD_DNAse"/>
    <property type="match status" value="1"/>
</dbReference>
<feature type="binding site" evidence="4">
    <location>
        <position position="205"/>
    </location>
    <ligand>
        <name>a divalent metal cation</name>
        <dbReference type="ChEBI" id="CHEBI:60240"/>
        <label>1</label>
    </ligand>
</feature>
<dbReference type="NCBIfam" id="TIGR00010">
    <property type="entry name" value="YchF/TatD family DNA exonuclease"/>
    <property type="match status" value="1"/>
</dbReference>
<comment type="similarity">
    <text evidence="1">Belongs to the metallo-dependent hydrolases superfamily. TatD-type hydrolase family.</text>
</comment>
<feature type="binding site" evidence="4">
    <location>
        <position position="9"/>
    </location>
    <ligand>
        <name>a divalent metal cation</name>
        <dbReference type="ChEBI" id="CHEBI:60240"/>
        <label>1</label>
    </ligand>
</feature>
<keyword evidence="6" id="KW-1185">Reference proteome</keyword>
<dbReference type="EMBL" id="QPJS01000003">
    <property type="protein sequence ID" value="RCX03164.1"/>
    <property type="molecule type" value="Genomic_DNA"/>
</dbReference>
<dbReference type="PIRSF" id="PIRSF005902">
    <property type="entry name" value="DNase_TatD"/>
    <property type="match status" value="1"/>
</dbReference>
<evidence type="ECO:0000313" key="6">
    <source>
        <dbReference type="Proteomes" id="UP000253517"/>
    </source>
</evidence>
<dbReference type="Gene3D" id="3.20.20.140">
    <property type="entry name" value="Metal-dependent hydrolases"/>
    <property type="match status" value="1"/>
</dbReference>
<reference evidence="5 6" key="1">
    <citation type="submission" date="2018-07" db="EMBL/GenBank/DDBJ databases">
        <title>Genomic Encyclopedia of Type Strains, Phase IV (KMG-IV): sequencing the most valuable type-strain genomes for metagenomic binning, comparative biology and taxonomic classification.</title>
        <authorList>
            <person name="Goeker M."/>
        </authorList>
    </citation>
    <scope>NUCLEOTIDE SEQUENCE [LARGE SCALE GENOMIC DNA]</scope>
    <source>
        <strain evidence="5 6">DSM 21410</strain>
    </source>
</reference>
<feature type="binding site" evidence="4">
    <location>
        <position position="95"/>
    </location>
    <ligand>
        <name>a divalent metal cation</name>
        <dbReference type="ChEBI" id="CHEBI:60240"/>
        <label>1</label>
    </ligand>
</feature>
<dbReference type="InterPro" id="IPR001130">
    <property type="entry name" value="TatD-like"/>
</dbReference>
<proteinExistence type="inferred from homology"/>
<dbReference type="SUPFAM" id="SSF51556">
    <property type="entry name" value="Metallo-dependent hydrolases"/>
    <property type="match status" value="1"/>
</dbReference>
<dbReference type="InterPro" id="IPR015991">
    <property type="entry name" value="TatD/YcfH-like"/>
</dbReference>
<comment type="caution">
    <text evidence="5">The sequence shown here is derived from an EMBL/GenBank/DDBJ whole genome shotgun (WGS) entry which is preliminary data.</text>
</comment>
<evidence type="ECO:0000256" key="3">
    <source>
        <dbReference type="ARBA" id="ARBA00022801"/>
    </source>
</evidence>
<organism evidence="5 6">
    <name type="scientific">Schleiferia thermophila</name>
    <dbReference type="NCBI Taxonomy" id="884107"/>
    <lineage>
        <taxon>Bacteria</taxon>
        <taxon>Pseudomonadati</taxon>
        <taxon>Bacteroidota</taxon>
        <taxon>Flavobacteriia</taxon>
        <taxon>Flavobacteriales</taxon>
        <taxon>Schleiferiaceae</taxon>
        <taxon>Schleiferia</taxon>
    </lineage>
</organism>
<evidence type="ECO:0000256" key="1">
    <source>
        <dbReference type="ARBA" id="ARBA00009275"/>
    </source>
</evidence>
<dbReference type="RefSeq" id="WP_037358236.1">
    <property type="nucleotide sequence ID" value="NZ_BHZF01000003.1"/>
</dbReference>
<evidence type="ECO:0000256" key="4">
    <source>
        <dbReference type="PIRSR" id="PIRSR005902-1"/>
    </source>
</evidence>
<sequence>MKLVDTHCHIYLNDFNQDLDEVLSKARTAGVEKFFLPNIDATTLEPLHRLVIDHMDVYPMAGLHPSSVKEDYQIQLAKIYSYLKANSDKIIAIGETGIDLYWDTSTLEVQIASFKEQIRWALEFDLPLVIHSRNAFNEIAEVLNPFRNTGLKGVFHCFTGDKEQAAWIVDFGFYLGIGGVVTYKKTTLPDVLKHVPLERILTETDAPYLSPMPHRGKRNEPALMVETVKKLSEIYSKTFSELASITWNNAKNLFPIAWR</sequence>
<keyword evidence="2 4" id="KW-0479">Metal-binding</keyword>
<dbReference type="FunFam" id="3.20.20.140:FF:000005">
    <property type="entry name" value="TatD family hydrolase"/>
    <property type="match status" value="1"/>
</dbReference>
<protein>
    <submittedName>
        <fullName evidence="5">TatD DNase family protein</fullName>
    </submittedName>
</protein>
<feature type="binding site" evidence="4">
    <location>
        <position position="156"/>
    </location>
    <ligand>
        <name>a divalent metal cation</name>
        <dbReference type="ChEBI" id="CHEBI:60240"/>
        <label>2</label>
    </ligand>
</feature>
<evidence type="ECO:0000256" key="2">
    <source>
        <dbReference type="ARBA" id="ARBA00022723"/>
    </source>
</evidence>
<dbReference type="GO" id="GO:0005829">
    <property type="term" value="C:cytosol"/>
    <property type="evidence" value="ECO:0007669"/>
    <property type="project" value="TreeGrafter"/>
</dbReference>
<dbReference type="PROSITE" id="PS01091">
    <property type="entry name" value="TATD_3"/>
    <property type="match status" value="1"/>
</dbReference>
<dbReference type="GO" id="GO:0004536">
    <property type="term" value="F:DNA nuclease activity"/>
    <property type="evidence" value="ECO:0007669"/>
    <property type="project" value="InterPro"/>
</dbReference>
<dbReference type="PANTHER" id="PTHR46124">
    <property type="entry name" value="D-AMINOACYL-TRNA DEACYLASE"/>
    <property type="match status" value="1"/>
</dbReference>